<evidence type="ECO:0000256" key="6">
    <source>
        <dbReference type="PIRNR" id="PIRNR018267"/>
    </source>
</evidence>
<dbReference type="EC" id="3.1.-.-" evidence="6"/>
<evidence type="ECO:0000256" key="1">
    <source>
        <dbReference type="ARBA" id="ARBA00022722"/>
    </source>
</evidence>
<keyword evidence="4 6" id="KW-0378">Hydrolase</keyword>
<dbReference type="KEGG" id="paru:CYR75_00460"/>
<dbReference type="GO" id="GO:0006298">
    <property type="term" value="P:mismatch repair"/>
    <property type="evidence" value="ECO:0007669"/>
    <property type="project" value="UniProtKB-UniRule"/>
</dbReference>
<dbReference type="Proteomes" id="UP000234882">
    <property type="component" value="Chromosome"/>
</dbReference>
<evidence type="ECO:0000256" key="5">
    <source>
        <dbReference type="ARBA" id="ARBA00023204"/>
    </source>
</evidence>
<dbReference type="Gene3D" id="3.40.960.10">
    <property type="entry name" value="VSR Endonuclease"/>
    <property type="match status" value="1"/>
</dbReference>
<evidence type="ECO:0000256" key="3">
    <source>
        <dbReference type="ARBA" id="ARBA00022763"/>
    </source>
</evidence>
<accession>A0A2K9MBH5</accession>
<dbReference type="GO" id="GO:0004519">
    <property type="term" value="F:endonuclease activity"/>
    <property type="evidence" value="ECO:0007669"/>
    <property type="project" value="UniProtKB-KW"/>
</dbReference>
<dbReference type="NCBIfam" id="TIGR00632">
    <property type="entry name" value="vsr"/>
    <property type="match status" value="1"/>
</dbReference>
<name>A0A2K9MBH5_9RHOB</name>
<evidence type="ECO:0000313" key="8">
    <source>
        <dbReference type="EMBL" id="AUM72980.1"/>
    </source>
</evidence>
<evidence type="ECO:0000256" key="4">
    <source>
        <dbReference type="ARBA" id="ARBA00022801"/>
    </source>
</evidence>
<keyword evidence="9" id="KW-1185">Reference proteome</keyword>
<dbReference type="InterPro" id="IPR011335">
    <property type="entry name" value="Restrct_endonuc-II-like"/>
</dbReference>
<dbReference type="REBASE" id="228751">
    <property type="entry name" value="V.Psp4604ORF470P"/>
</dbReference>
<evidence type="ECO:0000256" key="2">
    <source>
        <dbReference type="ARBA" id="ARBA00022759"/>
    </source>
</evidence>
<keyword evidence="2 6" id="KW-0255">Endonuclease</keyword>
<evidence type="ECO:0000313" key="9">
    <source>
        <dbReference type="Proteomes" id="UP000234882"/>
    </source>
</evidence>
<dbReference type="Pfam" id="PF03852">
    <property type="entry name" value="Vsr"/>
    <property type="match status" value="1"/>
</dbReference>
<dbReference type="OrthoDB" id="9801520at2"/>
<reference evidence="9" key="1">
    <citation type="submission" date="2017-12" db="EMBL/GenBank/DDBJ databases">
        <title>Genomic analysis of Paracoccus sp. CBA4604.</title>
        <authorList>
            <person name="Roh S.W."/>
            <person name="Kim J.Y."/>
            <person name="Kim J.S."/>
        </authorList>
    </citation>
    <scope>NUCLEOTIDE SEQUENCE [LARGE SCALE GENOMIC DNA]</scope>
    <source>
        <strain evidence="9">CBA4604</strain>
    </source>
</reference>
<dbReference type="EMBL" id="CP025583">
    <property type="protein sequence ID" value="AUM72980.1"/>
    <property type="molecule type" value="Genomic_DNA"/>
</dbReference>
<dbReference type="GO" id="GO:0016787">
    <property type="term" value="F:hydrolase activity"/>
    <property type="evidence" value="ECO:0007669"/>
    <property type="project" value="UniProtKB-KW"/>
</dbReference>
<keyword evidence="5 6" id="KW-0234">DNA repair</keyword>
<dbReference type="RefSeq" id="WP_101498365.1">
    <property type="nucleotide sequence ID" value="NZ_CP025583.1"/>
</dbReference>
<dbReference type="InterPro" id="IPR004603">
    <property type="entry name" value="DNA_mismatch_endonuc_vsr"/>
</dbReference>
<proteinExistence type="inferred from homology"/>
<dbReference type="AlphaFoldDB" id="A0A2K9MBH5"/>
<comment type="function">
    <text evidence="6">May nick specific sequences that contain T:G mispairs resulting from m5C-deamination.</text>
</comment>
<keyword evidence="3 6" id="KW-0227">DNA damage</keyword>
<feature type="region of interest" description="Disordered" evidence="7">
    <location>
        <begin position="1"/>
        <end position="24"/>
    </location>
</feature>
<dbReference type="PIRSF" id="PIRSF018267">
    <property type="entry name" value="VSR_endonuc"/>
    <property type="match status" value="1"/>
</dbReference>
<dbReference type="SUPFAM" id="SSF52980">
    <property type="entry name" value="Restriction endonuclease-like"/>
    <property type="match status" value="1"/>
</dbReference>
<dbReference type="CDD" id="cd00221">
    <property type="entry name" value="Vsr"/>
    <property type="match status" value="1"/>
</dbReference>
<evidence type="ECO:0000256" key="7">
    <source>
        <dbReference type="SAM" id="MobiDB-lite"/>
    </source>
</evidence>
<sequence length="143" mass="16789">MADSLTPEARSRNMSKIRGRDTGPEMRVRRAAHALGLRFRLYRRQLPGTPDLVFPRRRAALFVHGCFWHRHPGCRFATTPKTRADFWQAKFEGNVARDARKKGELQRGGWTPVTIWECETRDPDQLREIIRDRIMRLPVLRPD</sequence>
<keyword evidence="1 6" id="KW-0540">Nuclease</keyword>
<comment type="similarity">
    <text evidence="6">Belongs to the vsr family.</text>
</comment>
<organism evidence="8 9">
    <name type="scientific">Paracoccus jeotgali</name>
    <dbReference type="NCBI Taxonomy" id="2065379"/>
    <lineage>
        <taxon>Bacteria</taxon>
        <taxon>Pseudomonadati</taxon>
        <taxon>Pseudomonadota</taxon>
        <taxon>Alphaproteobacteria</taxon>
        <taxon>Rhodobacterales</taxon>
        <taxon>Paracoccaceae</taxon>
        <taxon>Paracoccus</taxon>
    </lineage>
</organism>
<protein>
    <recommendedName>
        <fullName evidence="6">Very short patch repair endonuclease</fullName>
        <ecNumber evidence="6">3.1.-.-</ecNumber>
    </recommendedName>
</protein>
<gene>
    <name evidence="8" type="ORF">CYR75_00460</name>
</gene>